<proteinExistence type="predicted"/>
<dbReference type="PANTHER" id="PTHR33104:SF2">
    <property type="entry name" value="CXC3 LIKE CYSTEINE CLUSTER DOMAIN-CONTAINING PROTEIN"/>
    <property type="match status" value="1"/>
</dbReference>
<dbReference type="InterPro" id="IPR041457">
    <property type="entry name" value="CxC2_KDZ-assoc"/>
</dbReference>
<dbReference type="InterPro" id="IPR040521">
    <property type="entry name" value="KDZ"/>
</dbReference>
<gene>
    <name evidence="3" type="ORF">K443DRAFT_39735</name>
</gene>
<feature type="region of interest" description="Disordered" evidence="1">
    <location>
        <begin position="63"/>
        <end position="89"/>
    </location>
</feature>
<dbReference type="OrthoDB" id="3056576at2759"/>
<dbReference type="Pfam" id="PF18758">
    <property type="entry name" value="KDZ"/>
    <property type="match status" value="1"/>
</dbReference>
<accession>A0A0C9X0E0</accession>
<dbReference type="PANTHER" id="PTHR33104">
    <property type="entry name" value="SI:DKEY-29D5.2"/>
    <property type="match status" value="1"/>
</dbReference>
<dbReference type="AlphaFoldDB" id="A0A0C9X0E0"/>
<sequence>MNSIKKQKAEIEAMNVELGQNIHKRLQTRIAQHTTIIGSSSTSTTSVLPLPPQSLQLLEPVKPELPTPEAPQSDPLPRTQTQTSETHQDFQDNLERLQELLLDVESDPLVQSDCPCTRSQKRTTRCLDCSFYGVSCNECFIDAHRNLPTHWAEVWDVERGFFIRHDISSLRSQGYATHLGHHGACCPSADKEVLFILVDTNGIHNTKFCFCNCAGAPDCVEQLMRVRMFPATMRRPTMVFTFNLLHQFHLHHLESKASAYDFIGALRRITDNAFAKDTPDPYPQFRIVTQFFRFLTATKRLGQAHGIDSIISHRPPKNLLLFCCACSEPHVNMEDGWQRTPPELRQVVIVLGFANTDFALAHAIRQRRMVKDDIDLDFVTSCDHLVSYDISCHYWRHVEDRFAKNFPDLLPAIRRIRWLIPLVHVQNHKENCVYCFSSAYMSNAGHFHGETAEHYWAELNQLGPQTRQMNNGHRQDTLIDHHGDWNWKKTANMGKSIFLDITQAKRLFTEKREHLKALSQLYADRVPFWNQED</sequence>
<evidence type="ECO:0000313" key="4">
    <source>
        <dbReference type="Proteomes" id="UP000054477"/>
    </source>
</evidence>
<keyword evidence="4" id="KW-1185">Reference proteome</keyword>
<name>A0A0C9X0E0_9AGAR</name>
<evidence type="ECO:0000256" key="1">
    <source>
        <dbReference type="SAM" id="MobiDB-lite"/>
    </source>
</evidence>
<dbReference type="HOGENOM" id="CLU_003703_12_3_1"/>
<dbReference type="Pfam" id="PF18803">
    <property type="entry name" value="CxC2"/>
    <property type="match status" value="1"/>
</dbReference>
<organism evidence="3 4">
    <name type="scientific">Laccaria amethystina LaAM-08-1</name>
    <dbReference type="NCBI Taxonomy" id="1095629"/>
    <lineage>
        <taxon>Eukaryota</taxon>
        <taxon>Fungi</taxon>
        <taxon>Dikarya</taxon>
        <taxon>Basidiomycota</taxon>
        <taxon>Agaricomycotina</taxon>
        <taxon>Agaricomycetes</taxon>
        <taxon>Agaricomycetidae</taxon>
        <taxon>Agaricales</taxon>
        <taxon>Agaricineae</taxon>
        <taxon>Hydnangiaceae</taxon>
        <taxon>Laccaria</taxon>
    </lineage>
</organism>
<feature type="domain" description="CxC2-like cysteine cluster KDZ transposase-associated" evidence="2">
    <location>
        <begin position="170"/>
        <end position="273"/>
    </location>
</feature>
<protein>
    <recommendedName>
        <fullName evidence="2">CxC2-like cysteine cluster KDZ transposase-associated domain-containing protein</fullName>
    </recommendedName>
</protein>
<reference evidence="3 4" key="1">
    <citation type="submission" date="2014-04" db="EMBL/GenBank/DDBJ databases">
        <authorList>
            <consortium name="DOE Joint Genome Institute"/>
            <person name="Kuo A."/>
            <person name="Kohler A."/>
            <person name="Nagy L.G."/>
            <person name="Floudas D."/>
            <person name="Copeland A."/>
            <person name="Barry K.W."/>
            <person name="Cichocki N."/>
            <person name="Veneault-Fourrey C."/>
            <person name="LaButti K."/>
            <person name="Lindquist E.A."/>
            <person name="Lipzen A."/>
            <person name="Lundell T."/>
            <person name="Morin E."/>
            <person name="Murat C."/>
            <person name="Sun H."/>
            <person name="Tunlid A."/>
            <person name="Henrissat B."/>
            <person name="Grigoriev I.V."/>
            <person name="Hibbett D.S."/>
            <person name="Martin F."/>
            <person name="Nordberg H.P."/>
            <person name="Cantor M.N."/>
            <person name="Hua S.X."/>
        </authorList>
    </citation>
    <scope>NUCLEOTIDE SEQUENCE [LARGE SCALE GENOMIC DNA]</scope>
    <source>
        <strain evidence="3 4">LaAM-08-1</strain>
    </source>
</reference>
<evidence type="ECO:0000313" key="3">
    <source>
        <dbReference type="EMBL" id="KIJ90037.1"/>
    </source>
</evidence>
<reference evidence="4" key="2">
    <citation type="submission" date="2015-01" db="EMBL/GenBank/DDBJ databases">
        <title>Evolutionary Origins and Diversification of the Mycorrhizal Mutualists.</title>
        <authorList>
            <consortium name="DOE Joint Genome Institute"/>
            <consortium name="Mycorrhizal Genomics Consortium"/>
            <person name="Kohler A."/>
            <person name="Kuo A."/>
            <person name="Nagy L.G."/>
            <person name="Floudas D."/>
            <person name="Copeland A."/>
            <person name="Barry K.W."/>
            <person name="Cichocki N."/>
            <person name="Veneault-Fourrey C."/>
            <person name="LaButti K."/>
            <person name="Lindquist E.A."/>
            <person name="Lipzen A."/>
            <person name="Lundell T."/>
            <person name="Morin E."/>
            <person name="Murat C."/>
            <person name="Riley R."/>
            <person name="Ohm R."/>
            <person name="Sun H."/>
            <person name="Tunlid A."/>
            <person name="Henrissat B."/>
            <person name="Grigoriev I.V."/>
            <person name="Hibbett D.S."/>
            <person name="Martin F."/>
        </authorList>
    </citation>
    <scope>NUCLEOTIDE SEQUENCE [LARGE SCALE GENOMIC DNA]</scope>
    <source>
        <strain evidence="4">LaAM-08-1</strain>
    </source>
</reference>
<feature type="non-terminal residue" evidence="3">
    <location>
        <position position="1"/>
    </location>
</feature>
<dbReference type="Proteomes" id="UP000054477">
    <property type="component" value="Unassembled WGS sequence"/>
</dbReference>
<dbReference type="EMBL" id="KN839312">
    <property type="protein sequence ID" value="KIJ90037.1"/>
    <property type="molecule type" value="Genomic_DNA"/>
</dbReference>
<evidence type="ECO:0000259" key="2">
    <source>
        <dbReference type="Pfam" id="PF18803"/>
    </source>
</evidence>
<dbReference type="STRING" id="1095629.A0A0C9X0E0"/>